<dbReference type="Pfam" id="PF00702">
    <property type="entry name" value="Hydrolase"/>
    <property type="match status" value="1"/>
</dbReference>
<dbReference type="InterPro" id="IPR036412">
    <property type="entry name" value="HAD-like_sf"/>
</dbReference>
<evidence type="ECO:0000313" key="1">
    <source>
        <dbReference type="EMBL" id="OGF67032.1"/>
    </source>
</evidence>
<dbReference type="InterPro" id="IPR010237">
    <property type="entry name" value="Pyr-5-nucltdase"/>
</dbReference>
<dbReference type="InterPro" id="IPR006439">
    <property type="entry name" value="HAD-SF_hydro_IA"/>
</dbReference>
<dbReference type="NCBIfam" id="TIGR01993">
    <property type="entry name" value="Pyr-5-nucltdase"/>
    <property type="match status" value="1"/>
</dbReference>
<dbReference type="InterPro" id="IPR023214">
    <property type="entry name" value="HAD_sf"/>
</dbReference>
<dbReference type="PANTHER" id="PTHR12725">
    <property type="entry name" value="HALOACID DEHALOGENASE-LIKE HYDROLASE"/>
    <property type="match status" value="1"/>
</dbReference>
<evidence type="ECO:0000313" key="2">
    <source>
        <dbReference type="Proteomes" id="UP000178943"/>
    </source>
</evidence>
<dbReference type="Gene3D" id="1.10.150.450">
    <property type="match status" value="1"/>
</dbReference>
<dbReference type="SFLD" id="SFLDG01132">
    <property type="entry name" value="C1.5.3:_5'-Nucleotidase_Like"/>
    <property type="match status" value="1"/>
</dbReference>
<dbReference type="SUPFAM" id="SSF56784">
    <property type="entry name" value="HAD-like"/>
    <property type="match status" value="1"/>
</dbReference>
<dbReference type="STRING" id="1817863.A2Y62_10770"/>
<gene>
    <name evidence="1" type="ORF">A2Y62_10770</name>
</gene>
<proteinExistence type="predicted"/>
<organism evidence="1 2">
    <name type="scientific">Candidatus Fischerbacteria bacterium RBG_13_37_8</name>
    <dbReference type="NCBI Taxonomy" id="1817863"/>
    <lineage>
        <taxon>Bacteria</taxon>
        <taxon>Candidatus Fischeribacteriota</taxon>
    </lineage>
</organism>
<name>A0A1F5VU90_9BACT</name>
<dbReference type="SFLD" id="SFLDG01129">
    <property type="entry name" value="C1.5:_HAD__Beta-PGM__Phosphata"/>
    <property type="match status" value="1"/>
</dbReference>
<dbReference type="PANTHER" id="PTHR12725:SF117">
    <property type="entry name" value="HALOACID DEHALOGENASE-LIKE HYDROLASE"/>
    <property type="match status" value="1"/>
</dbReference>
<sequence length="187" mass="22217">MIEEQAKKTIHFIFDLDNTLYSADIGFFKLIDRNINLYMRDKLHIDEKEIESKRINYFRRYGTTLKGLQLFYEIDPDDYLEYVHDVDLESYLMPDGNLKAMLNELNFPKIVCSNGNFEYVVRVLKILGIHECFEDIIDIRRLEYIPKPYLEAYEIMLDIMQASASQCVFIDDMRRNIRAAAKLGFRT</sequence>
<dbReference type="SFLD" id="SFLDS00003">
    <property type="entry name" value="Haloacid_Dehalogenase"/>
    <property type="match status" value="1"/>
</dbReference>
<dbReference type="AlphaFoldDB" id="A0A1F5VU90"/>
<comment type="caution">
    <text evidence="1">The sequence shown here is derived from an EMBL/GenBank/DDBJ whole genome shotgun (WGS) entry which is preliminary data.</text>
</comment>
<feature type="non-terminal residue" evidence="1">
    <location>
        <position position="187"/>
    </location>
</feature>
<dbReference type="NCBIfam" id="TIGR01509">
    <property type="entry name" value="HAD-SF-IA-v3"/>
    <property type="match status" value="1"/>
</dbReference>
<protein>
    <submittedName>
        <fullName evidence="1">Pyrimidine 5'-nucleotidase</fullName>
    </submittedName>
</protein>
<dbReference type="Gene3D" id="3.40.50.1000">
    <property type="entry name" value="HAD superfamily/HAD-like"/>
    <property type="match status" value="1"/>
</dbReference>
<reference evidence="1 2" key="1">
    <citation type="journal article" date="2016" name="Nat. Commun.">
        <title>Thousands of microbial genomes shed light on interconnected biogeochemical processes in an aquifer system.</title>
        <authorList>
            <person name="Anantharaman K."/>
            <person name="Brown C.T."/>
            <person name="Hug L.A."/>
            <person name="Sharon I."/>
            <person name="Castelle C.J."/>
            <person name="Probst A.J."/>
            <person name="Thomas B.C."/>
            <person name="Singh A."/>
            <person name="Wilkins M.J."/>
            <person name="Karaoz U."/>
            <person name="Brodie E.L."/>
            <person name="Williams K.H."/>
            <person name="Hubbard S.S."/>
            <person name="Banfield J.F."/>
        </authorList>
    </citation>
    <scope>NUCLEOTIDE SEQUENCE [LARGE SCALE GENOMIC DNA]</scope>
</reference>
<accession>A0A1F5VU90</accession>
<dbReference type="Proteomes" id="UP000178943">
    <property type="component" value="Unassembled WGS sequence"/>
</dbReference>
<dbReference type="EMBL" id="MFGW01000074">
    <property type="protein sequence ID" value="OGF67032.1"/>
    <property type="molecule type" value="Genomic_DNA"/>
</dbReference>